<evidence type="ECO:0000313" key="3">
    <source>
        <dbReference type="Proteomes" id="UP000529417"/>
    </source>
</evidence>
<organism evidence="2 3">
    <name type="scientific">Rhabdonatronobacter sediminivivens</name>
    <dbReference type="NCBI Taxonomy" id="2743469"/>
    <lineage>
        <taxon>Bacteria</taxon>
        <taxon>Pseudomonadati</taxon>
        <taxon>Pseudomonadota</taxon>
        <taxon>Alphaproteobacteria</taxon>
        <taxon>Rhodobacterales</taxon>
        <taxon>Paracoccaceae</taxon>
        <taxon>Rhabdonatronobacter</taxon>
    </lineage>
</organism>
<accession>A0A7Z0I1L8</accession>
<proteinExistence type="predicted"/>
<keyword evidence="1" id="KW-1133">Transmembrane helix</keyword>
<sequence>MDFLVIAYYAAVCSALAGISPRVPGRVMRYLVGAMVGGISAIMLPTIRAALGI</sequence>
<comment type="caution">
    <text evidence="2">The sequence shown here is derived from an EMBL/GenBank/DDBJ whole genome shotgun (WGS) entry which is preliminary data.</text>
</comment>
<keyword evidence="1" id="KW-0812">Transmembrane</keyword>
<evidence type="ECO:0000256" key="1">
    <source>
        <dbReference type="SAM" id="Phobius"/>
    </source>
</evidence>
<keyword evidence="3" id="KW-1185">Reference proteome</keyword>
<name>A0A7Z0I1L8_9RHOB</name>
<keyword evidence="1" id="KW-0472">Membrane</keyword>
<dbReference type="RefSeq" id="WP_179907054.1">
    <property type="nucleotide sequence ID" value="NZ_JACBXS010000038.1"/>
</dbReference>
<dbReference type="EMBL" id="JACBXS010000038">
    <property type="protein sequence ID" value="NYS26259.1"/>
    <property type="molecule type" value="Genomic_DNA"/>
</dbReference>
<evidence type="ECO:0000313" key="2">
    <source>
        <dbReference type="EMBL" id="NYS26259.1"/>
    </source>
</evidence>
<gene>
    <name evidence="2" type="ORF">HUK65_14815</name>
</gene>
<feature type="transmembrane region" description="Helical" evidence="1">
    <location>
        <begin position="27"/>
        <end position="51"/>
    </location>
</feature>
<dbReference type="Proteomes" id="UP000529417">
    <property type="component" value="Unassembled WGS sequence"/>
</dbReference>
<dbReference type="AlphaFoldDB" id="A0A7Z0I1L8"/>
<protein>
    <submittedName>
        <fullName evidence="2">Uncharacterized protein</fullName>
    </submittedName>
</protein>
<reference evidence="2 3" key="1">
    <citation type="journal article" date="2000" name="Arch. Microbiol.">
        <title>Rhodobaca bogoriensis gen. nov. and sp. nov., an alkaliphilic purple nonsulfur bacterium from African Rift Valley soda lakes.</title>
        <authorList>
            <person name="Milford A.D."/>
            <person name="Achenbach L.A."/>
            <person name="Jung D.O."/>
            <person name="Madigan M.T."/>
        </authorList>
    </citation>
    <scope>NUCLEOTIDE SEQUENCE [LARGE SCALE GENOMIC DNA]</scope>
    <source>
        <strain evidence="2 3">2376</strain>
    </source>
</reference>